<organism evidence="2 3">
    <name type="scientific">Moraxella porci DSM 25326</name>
    <dbReference type="NCBI Taxonomy" id="573983"/>
    <lineage>
        <taxon>Bacteria</taxon>
        <taxon>Pseudomonadati</taxon>
        <taxon>Pseudomonadota</taxon>
        <taxon>Gammaproteobacteria</taxon>
        <taxon>Moraxellales</taxon>
        <taxon>Moraxellaceae</taxon>
        <taxon>Moraxella</taxon>
    </lineage>
</organism>
<dbReference type="RefSeq" id="WP_078317767.1">
    <property type="nucleotide sequence ID" value="NZ_MUYV01000006.1"/>
</dbReference>
<evidence type="ECO:0000256" key="1">
    <source>
        <dbReference type="SAM" id="SignalP"/>
    </source>
</evidence>
<proteinExistence type="predicted"/>
<keyword evidence="1" id="KW-0732">Signal</keyword>
<dbReference type="AlphaFoldDB" id="A0A1T0CRZ5"/>
<dbReference type="Proteomes" id="UP000190683">
    <property type="component" value="Unassembled WGS sequence"/>
</dbReference>
<dbReference type="EMBL" id="MUYV01000006">
    <property type="protein sequence ID" value="OOS24931.1"/>
    <property type="molecule type" value="Genomic_DNA"/>
</dbReference>
<keyword evidence="3" id="KW-1185">Reference proteome</keyword>
<evidence type="ECO:0000313" key="2">
    <source>
        <dbReference type="EMBL" id="OOS24931.1"/>
    </source>
</evidence>
<protein>
    <recommendedName>
        <fullName evidence="4">WG repeat-containing protein</fullName>
    </recommendedName>
</protein>
<dbReference type="PANTHER" id="PTHR37841:SF1">
    <property type="entry name" value="DUF3298 DOMAIN-CONTAINING PROTEIN"/>
    <property type="match status" value="1"/>
</dbReference>
<evidence type="ECO:0000313" key="3">
    <source>
        <dbReference type="Proteomes" id="UP000190683"/>
    </source>
</evidence>
<dbReference type="PANTHER" id="PTHR37841">
    <property type="entry name" value="GLR2918 PROTEIN"/>
    <property type="match status" value="1"/>
</dbReference>
<sequence length="233" mass="26434">MLSYLKLLIVMITVGMTQFAHSALLHGADPQQPDRLNEYFSHYGKEIDFLRKCFIPTVIKTGESDYINNYTSCLVDGLAHDVIDGKHGYVDEYGKVIIPHQFKSASSFSDGLARVAIDVENDDSIFGRHIGYIDKKGSFVVEPIYIFGQDYSEGLIGVLNKEYKYGFIDKYGNTILPFIYDYPIDYDSSGLITMNMIYSSYSYIFHDGVALVSLNGQWQFIDKQGNTVEYISH</sequence>
<dbReference type="InterPro" id="IPR032774">
    <property type="entry name" value="WG_beta_rep"/>
</dbReference>
<reference evidence="2 3" key="1">
    <citation type="submission" date="2017-02" db="EMBL/GenBank/DDBJ databases">
        <title>Draft genome sequence of Moraxella porci CCUG 54912T type strain.</title>
        <authorList>
            <person name="Salva-Serra F."/>
            <person name="Engstrom-Jakobsson H."/>
            <person name="Thorell K."/>
            <person name="Jaen-Luchoro D."/>
            <person name="Gonzales-Siles L."/>
            <person name="Karlsson R."/>
            <person name="Yazdan S."/>
            <person name="Boulund F."/>
            <person name="Johnning A."/>
            <person name="Engstrand L."/>
            <person name="Kristiansson E."/>
            <person name="Moore E."/>
        </authorList>
    </citation>
    <scope>NUCLEOTIDE SEQUENCE [LARGE SCALE GENOMIC DNA]</scope>
    <source>
        <strain evidence="2 3">CCUG 54912</strain>
    </source>
</reference>
<evidence type="ECO:0008006" key="4">
    <source>
        <dbReference type="Google" id="ProtNLM"/>
    </source>
</evidence>
<feature type="chain" id="PRO_5012481760" description="WG repeat-containing protein" evidence="1">
    <location>
        <begin position="23"/>
        <end position="233"/>
    </location>
</feature>
<name>A0A1T0CRZ5_9GAMM</name>
<comment type="caution">
    <text evidence="2">The sequence shown here is derived from an EMBL/GenBank/DDBJ whole genome shotgun (WGS) entry which is preliminary data.</text>
</comment>
<dbReference type="Pfam" id="PF14903">
    <property type="entry name" value="WG_beta_rep"/>
    <property type="match status" value="3"/>
</dbReference>
<dbReference type="STRING" id="573983.B0681_05595"/>
<accession>A0A1T0CRZ5</accession>
<feature type="signal peptide" evidence="1">
    <location>
        <begin position="1"/>
        <end position="22"/>
    </location>
</feature>
<gene>
    <name evidence="2" type="ORF">B0681_05595</name>
</gene>